<feature type="compositionally biased region" description="Basic and acidic residues" evidence="1">
    <location>
        <begin position="15"/>
        <end position="25"/>
    </location>
</feature>
<accession>A0A8J4V278</accession>
<feature type="compositionally biased region" description="Basic residues" evidence="1">
    <location>
        <begin position="1"/>
        <end position="14"/>
    </location>
</feature>
<evidence type="ECO:0000256" key="1">
    <source>
        <dbReference type="SAM" id="MobiDB-lite"/>
    </source>
</evidence>
<feature type="region of interest" description="Disordered" evidence="1">
    <location>
        <begin position="304"/>
        <end position="362"/>
    </location>
</feature>
<sequence length="626" mass="70166">MTKKKNNRHQKKGSVSHDDEVEHQEQTTTTTDEQPIKDDEKVVVENDEPNTVEKSEEEKEIKQEEKEDEKVDEKEQVNKEEEKVEQQNQEDKQEQQEEDKPKKRETVIIKRKKVVRVKKPKREKPVQPPKVEPAPVQQSGGWGGWFSSIGNAVSSTITSIAGVDEDDEESEEEIVVEEDVEIDKEQYDAMMKARDDSDDDTEASILNAIDNGVFKTADIIADSFMFASNLLTTGFKTVQENANLENVKGLANDISTMSIETKNKATNSEIYEKSQKIASSMVDSSVNTLEAVGQRAYSMFSTQMKNTKSPGLSSNNGGNSNSTTTATTTTNTSTDSLSRSGEIKSSPSSSTSSSLKNSLGEDSNNSNFDLNVSIFNDDGLFDQSKCLEHFNITQYTQDIEKISVESTMKIHQLNRKLVNGSAHKSSIESVLSEIRQLFENDESNYTGTIGKMKLFNNANAFELEKKYNIFFDLLQQYIPTTLKNKPGSMEITLCRGLEFIYQLTGLGLELIESIAQSTPNEKLQLDDCDINEIKEWAIEKSNEFIFLLNKISQDIQIISSMLNEIIKSKQTPNIRKLLNNLSVETTNATSFVQDTKGGLSNICQIMYLNEIKSTIKSPSSPNTPKK</sequence>
<evidence type="ECO:0000313" key="2">
    <source>
        <dbReference type="EMBL" id="KAF2078030.1"/>
    </source>
</evidence>
<organism evidence="2 3">
    <name type="scientific">Polysphondylium violaceum</name>
    <dbReference type="NCBI Taxonomy" id="133409"/>
    <lineage>
        <taxon>Eukaryota</taxon>
        <taxon>Amoebozoa</taxon>
        <taxon>Evosea</taxon>
        <taxon>Eumycetozoa</taxon>
        <taxon>Dictyostelia</taxon>
        <taxon>Dictyosteliales</taxon>
        <taxon>Dictyosteliaceae</taxon>
        <taxon>Polysphondylium</taxon>
    </lineage>
</organism>
<dbReference type="AlphaFoldDB" id="A0A8J4V278"/>
<dbReference type="Proteomes" id="UP000695562">
    <property type="component" value="Unassembled WGS sequence"/>
</dbReference>
<protein>
    <submittedName>
        <fullName evidence="2">Uncharacterized protein</fullName>
    </submittedName>
</protein>
<feature type="compositionally biased region" description="Basic and acidic residues" evidence="1">
    <location>
        <begin position="34"/>
        <end position="44"/>
    </location>
</feature>
<gene>
    <name evidence="2" type="ORF">CYY_000668</name>
</gene>
<dbReference type="OrthoDB" id="20756at2759"/>
<feature type="region of interest" description="Disordered" evidence="1">
    <location>
        <begin position="1"/>
        <end position="139"/>
    </location>
</feature>
<comment type="caution">
    <text evidence="2">The sequence shown here is derived from an EMBL/GenBank/DDBJ whole genome shotgun (WGS) entry which is preliminary data.</text>
</comment>
<proteinExistence type="predicted"/>
<name>A0A8J4V278_9MYCE</name>
<feature type="compositionally biased region" description="Low complexity" evidence="1">
    <location>
        <begin position="313"/>
        <end position="358"/>
    </location>
</feature>
<evidence type="ECO:0000313" key="3">
    <source>
        <dbReference type="Proteomes" id="UP000695562"/>
    </source>
</evidence>
<dbReference type="EMBL" id="AJWJ01000013">
    <property type="protein sequence ID" value="KAF2078030.1"/>
    <property type="molecule type" value="Genomic_DNA"/>
</dbReference>
<keyword evidence="3" id="KW-1185">Reference proteome</keyword>
<feature type="compositionally biased region" description="Basic and acidic residues" evidence="1">
    <location>
        <begin position="51"/>
        <end position="108"/>
    </location>
</feature>
<feature type="compositionally biased region" description="Basic residues" evidence="1">
    <location>
        <begin position="109"/>
        <end position="122"/>
    </location>
</feature>
<reference evidence="2" key="1">
    <citation type="submission" date="2020-01" db="EMBL/GenBank/DDBJ databases">
        <title>Development of genomics and gene disruption for Polysphondylium violaceum indicates a role for the polyketide synthase stlB in stalk morphogenesis.</title>
        <authorList>
            <person name="Narita B."/>
            <person name="Kawabe Y."/>
            <person name="Kin K."/>
            <person name="Saito T."/>
            <person name="Gibbs R."/>
            <person name="Kuspa A."/>
            <person name="Muzny D."/>
            <person name="Queller D."/>
            <person name="Richards S."/>
            <person name="Strassman J."/>
            <person name="Sucgang R."/>
            <person name="Worley K."/>
            <person name="Schaap P."/>
        </authorList>
    </citation>
    <scope>NUCLEOTIDE SEQUENCE</scope>
    <source>
        <strain evidence="2">QSvi11</strain>
    </source>
</reference>